<reference evidence="10" key="1">
    <citation type="journal article" date="2011" name="PLoS Biol.">
        <title>Gene gain and loss during evolution of obligate parasitism in the white rust pathogen of Arabidopsis thaliana.</title>
        <authorList>
            <person name="Kemen E."/>
            <person name="Gardiner A."/>
            <person name="Schultz-Larsen T."/>
            <person name="Kemen A.C."/>
            <person name="Balmuth A.L."/>
            <person name="Robert-Seilaniantz A."/>
            <person name="Bailey K."/>
            <person name="Holub E."/>
            <person name="Studholme D.J."/>
            <person name="Maclean D."/>
            <person name="Jones J.D."/>
        </authorList>
    </citation>
    <scope>NUCLEOTIDE SEQUENCE</scope>
</reference>
<dbReference type="PANTHER" id="PTHR45859:SF1">
    <property type="entry name" value="TRANSLATION INITIATION FACTOR EIF-2B SUBUNIT BETA"/>
    <property type="match status" value="1"/>
</dbReference>
<evidence type="ECO:0000256" key="3">
    <source>
        <dbReference type="ARBA" id="ARBA00022490"/>
    </source>
</evidence>
<name>F0WV53_9STRA</name>
<gene>
    <name evidence="10" type="primary">AlNc14C288G10198</name>
    <name evidence="10" type="ORF">ALNC14_114360</name>
</gene>
<dbReference type="AlphaFoldDB" id="F0WV53"/>
<reference evidence="10" key="2">
    <citation type="submission" date="2011-02" db="EMBL/GenBank/DDBJ databases">
        <authorList>
            <person name="MacLean D."/>
        </authorList>
    </citation>
    <scope>NUCLEOTIDE SEQUENCE</scope>
</reference>
<dbReference type="InterPro" id="IPR042529">
    <property type="entry name" value="IF_2B-like_C"/>
</dbReference>
<dbReference type="InterPro" id="IPR051855">
    <property type="entry name" value="eIF2B_beta_subunit"/>
</dbReference>
<dbReference type="InterPro" id="IPR037171">
    <property type="entry name" value="NagB/RpiA_transferase-like"/>
</dbReference>
<evidence type="ECO:0000256" key="7">
    <source>
        <dbReference type="ARBA" id="ARBA00044228"/>
    </source>
</evidence>
<evidence type="ECO:0000256" key="4">
    <source>
        <dbReference type="ARBA" id="ARBA00022540"/>
    </source>
</evidence>
<evidence type="ECO:0000256" key="5">
    <source>
        <dbReference type="ARBA" id="ARBA00022917"/>
    </source>
</evidence>
<keyword evidence="4 10" id="KW-0396">Initiation factor</keyword>
<dbReference type="InterPro" id="IPR000649">
    <property type="entry name" value="IF-2B-related"/>
</dbReference>
<protein>
    <recommendedName>
        <fullName evidence="6">Translation initiation factor eIF2B subunit beta</fullName>
    </recommendedName>
    <alternativeName>
        <fullName evidence="7">eIF2B GDP-GTP exchange factor subunit beta</fullName>
    </alternativeName>
</protein>
<dbReference type="GO" id="GO:0005085">
    <property type="term" value="F:guanyl-nucleotide exchange factor activity"/>
    <property type="evidence" value="ECO:0007669"/>
    <property type="project" value="TreeGrafter"/>
</dbReference>
<accession>F0WV53</accession>
<keyword evidence="3" id="KW-0963">Cytoplasm</keyword>
<evidence type="ECO:0000256" key="6">
    <source>
        <dbReference type="ARBA" id="ARBA00044122"/>
    </source>
</evidence>
<evidence type="ECO:0000313" key="10">
    <source>
        <dbReference type="EMBL" id="CCA25292.1"/>
    </source>
</evidence>
<evidence type="ECO:0000256" key="8">
    <source>
        <dbReference type="ARBA" id="ARBA00046432"/>
    </source>
</evidence>
<comment type="subcellular location">
    <subcellularLocation>
        <location evidence="1">Cytoplasm</location>
        <location evidence="1">Cytosol</location>
    </subcellularLocation>
</comment>
<dbReference type="GO" id="GO:0003743">
    <property type="term" value="F:translation initiation factor activity"/>
    <property type="evidence" value="ECO:0007669"/>
    <property type="project" value="UniProtKB-KW"/>
</dbReference>
<dbReference type="Pfam" id="PF01008">
    <property type="entry name" value="IF-2B"/>
    <property type="match status" value="1"/>
</dbReference>
<dbReference type="GO" id="GO:0005851">
    <property type="term" value="C:eukaryotic translation initiation factor 2B complex"/>
    <property type="evidence" value="ECO:0007669"/>
    <property type="project" value="TreeGrafter"/>
</dbReference>
<sequence length="377" mass="41465">MMTPRWMEKQPKLVQRLLNIVTSFKRCQCDGSYNSSLQILDFVEHMLRITEWSSASDIIEKLRDIGFYLTKSVPEEVTIANVVRRILHIIREEVLLATKTNDISSPIDASSLLGSKEHIGRSQSSLELLLTPGSVANPSPPTAKLKSSIMEAIRELKDELQNSHVNISDHATEFILSDEVILAFGMTSYVVEFFQAAAKKRQFKVIVAESAPSLNGQTLAHQLALSAIDVTVIPDSAVFAIMARVNKVIIPAFAVLADGGLIAQSGLHNITLAAKTISIPVICVTSLITLCPVYAHDVDTRNELGNPAQIIEYQDVTDKMAIINPTRDYVPSNLVDLYVTNIGANQASHIYRVQAEYYSSDDHDFAGGPYSTLAILL</sequence>
<comment type="similarity">
    <text evidence="2 9">Belongs to the eIF-2B alpha/beta/delta subunits family.</text>
</comment>
<dbReference type="EMBL" id="FR824333">
    <property type="protein sequence ID" value="CCA25292.1"/>
    <property type="molecule type" value="Genomic_DNA"/>
</dbReference>
<dbReference type="Gene3D" id="3.40.50.10470">
    <property type="entry name" value="Translation initiation factor eif-2b, domain 2"/>
    <property type="match status" value="1"/>
</dbReference>
<evidence type="ECO:0000256" key="9">
    <source>
        <dbReference type="RuleBase" id="RU003814"/>
    </source>
</evidence>
<dbReference type="GO" id="GO:0005829">
    <property type="term" value="C:cytosol"/>
    <property type="evidence" value="ECO:0007669"/>
    <property type="project" value="UniProtKB-SubCell"/>
</dbReference>
<proteinExistence type="inferred from homology"/>
<keyword evidence="5" id="KW-0648">Protein biosynthesis</keyword>
<evidence type="ECO:0000256" key="2">
    <source>
        <dbReference type="ARBA" id="ARBA00007251"/>
    </source>
</evidence>
<dbReference type="SUPFAM" id="SSF100950">
    <property type="entry name" value="NagB/RpiA/CoA transferase-like"/>
    <property type="match status" value="1"/>
</dbReference>
<dbReference type="HOGENOM" id="CLU_016218_4_3_1"/>
<organism evidence="10">
    <name type="scientific">Albugo laibachii Nc14</name>
    <dbReference type="NCBI Taxonomy" id="890382"/>
    <lineage>
        <taxon>Eukaryota</taxon>
        <taxon>Sar</taxon>
        <taxon>Stramenopiles</taxon>
        <taxon>Oomycota</taxon>
        <taxon>Peronosporomycetes</taxon>
        <taxon>Albuginales</taxon>
        <taxon>Albuginaceae</taxon>
        <taxon>Albugo</taxon>
    </lineage>
</organism>
<comment type="subunit">
    <text evidence="8">Component of the translation initiation factor 2B (eIF2B) complex which is a heterodecamer of two sets of five different subunits: alpha, beta, gamma, delta and epsilon. Subunits alpha, beta and delta comprise a regulatory subcomplex and subunits epsilon and gamma comprise a catalytic subcomplex. Within the complex, the hexameric regulatory complex resides at the center, with the two heterodimeric catalytic subcomplexes bound on opposite sides.</text>
</comment>
<dbReference type="PANTHER" id="PTHR45859">
    <property type="entry name" value="TRANSLATION INITIATION FACTOR EIF-2B SUBUNIT BETA"/>
    <property type="match status" value="1"/>
</dbReference>
<evidence type="ECO:0000256" key="1">
    <source>
        <dbReference type="ARBA" id="ARBA00004514"/>
    </source>
</evidence>